<accession>A0A9Q1GCM0</accession>
<dbReference type="Proteomes" id="UP001152622">
    <property type="component" value="Chromosome 1"/>
</dbReference>
<sequence length="148" mass="15908">MWHSSPPSSGDRGHRGIQNTAALSLQQNPERSYPDLITAALFNARSATPPATDRLELRSNVPLPAHPPVPAVYLTGLGYRSKQHQASLCEEPCISDSQFTCLGLRFTTPVHLVRSCPKAVGSPLPALGSVETDALKLRRAGAMPREAC</sequence>
<dbReference type="EMBL" id="JAINUF010000001">
    <property type="protein sequence ID" value="KAJ8381724.1"/>
    <property type="molecule type" value="Genomic_DNA"/>
</dbReference>
<keyword evidence="2" id="KW-1185">Reference proteome</keyword>
<comment type="caution">
    <text evidence="1">The sequence shown here is derived from an EMBL/GenBank/DDBJ whole genome shotgun (WGS) entry which is preliminary data.</text>
</comment>
<organism evidence="1 2">
    <name type="scientific">Synaphobranchus kaupii</name>
    <name type="common">Kaup's arrowtooth eel</name>
    <dbReference type="NCBI Taxonomy" id="118154"/>
    <lineage>
        <taxon>Eukaryota</taxon>
        <taxon>Metazoa</taxon>
        <taxon>Chordata</taxon>
        <taxon>Craniata</taxon>
        <taxon>Vertebrata</taxon>
        <taxon>Euteleostomi</taxon>
        <taxon>Actinopterygii</taxon>
        <taxon>Neopterygii</taxon>
        <taxon>Teleostei</taxon>
        <taxon>Anguilliformes</taxon>
        <taxon>Synaphobranchidae</taxon>
        <taxon>Synaphobranchus</taxon>
    </lineage>
</organism>
<evidence type="ECO:0000313" key="2">
    <source>
        <dbReference type="Proteomes" id="UP001152622"/>
    </source>
</evidence>
<dbReference type="AlphaFoldDB" id="A0A9Q1GCM0"/>
<proteinExistence type="predicted"/>
<gene>
    <name evidence="1" type="ORF">SKAU_G00025020</name>
</gene>
<reference evidence="1" key="1">
    <citation type="journal article" date="2023" name="Science">
        <title>Genome structures resolve the early diversification of teleost fishes.</title>
        <authorList>
            <person name="Parey E."/>
            <person name="Louis A."/>
            <person name="Montfort J."/>
            <person name="Bouchez O."/>
            <person name="Roques C."/>
            <person name="Iampietro C."/>
            <person name="Lluch J."/>
            <person name="Castinel A."/>
            <person name="Donnadieu C."/>
            <person name="Desvignes T."/>
            <person name="Floi Bucao C."/>
            <person name="Jouanno E."/>
            <person name="Wen M."/>
            <person name="Mejri S."/>
            <person name="Dirks R."/>
            <person name="Jansen H."/>
            <person name="Henkel C."/>
            <person name="Chen W.J."/>
            <person name="Zahm M."/>
            <person name="Cabau C."/>
            <person name="Klopp C."/>
            <person name="Thompson A.W."/>
            <person name="Robinson-Rechavi M."/>
            <person name="Braasch I."/>
            <person name="Lecointre G."/>
            <person name="Bobe J."/>
            <person name="Postlethwait J.H."/>
            <person name="Berthelot C."/>
            <person name="Roest Crollius H."/>
            <person name="Guiguen Y."/>
        </authorList>
    </citation>
    <scope>NUCLEOTIDE SEQUENCE</scope>
    <source>
        <strain evidence="1">WJC10195</strain>
    </source>
</reference>
<protein>
    <submittedName>
        <fullName evidence="1">Uncharacterized protein</fullName>
    </submittedName>
</protein>
<evidence type="ECO:0000313" key="1">
    <source>
        <dbReference type="EMBL" id="KAJ8381724.1"/>
    </source>
</evidence>
<name>A0A9Q1GCM0_SYNKA</name>